<dbReference type="EMBL" id="JBHEZZ010000019">
    <property type="protein sequence ID" value="MFC1405262.1"/>
    <property type="molecule type" value="Genomic_DNA"/>
</dbReference>
<keyword evidence="6" id="KW-0560">Oxidoreductase</keyword>
<evidence type="ECO:0000256" key="2">
    <source>
        <dbReference type="ARBA" id="ARBA00010139"/>
    </source>
</evidence>
<evidence type="ECO:0000256" key="4">
    <source>
        <dbReference type="ARBA" id="ARBA00022827"/>
    </source>
</evidence>
<dbReference type="PANTHER" id="PTHR43098:SF2">
    <property type="entry name" value="FAD-BINDING MONOOXYGENASE AUSB-RELATED"/>
    <property type="match status" value="1"/>
</dbReference>
<dbReference type="PANTHER" id="PTHR43098">
    <property type="entry name" value="L-ORNITHINE N(5)-MONOOXYGENASE-RELATED"/>
    <property type="match status" value="1"/>
</dbReference>
<keyword evidence="3" id="KW-0285">Flavoprotein</keyword>
<sequence>MHGWTDSGAADVLVIGASEVALSQVVRMRSRGFRASLLDEEVLSAVFDEPTGNWDVVAACGTRFRARFVVAACEPVSLGVHGRRGRTLADHWSDGPRSYLGVMAAGFPNFFFPGGHRPGPACDAEQQVELVADALEQARARDREVVDVDPAAESTWSALVRYDDSLALLAGGGCPDVESVPGPIVGRAADLIRMVAATVTDPFAAFTFSKAGCAA</sequence>
<reference evidence="7 8" key="1">
    <citation type="submission" date="2024-09" db="EMBL/GenBank/DDBJ databases">
        <authorList>
            <person name="Lee S.D."/>
        </authorList>
    </citation>
    <scope>NUCLEOTIDE SEQUENCE [LARGE SCALE GENOMIC DNA]</scope>
    <source>
        <strain evidence="7 8">N1-5</strain>
    </source>
</reference>
<protein>
    <submittedName>
        <fullName evidence="7">Uncharacterized protein</fullName>
    </submittedName>
</protein>
<comment type="caution">
    <text evidence="7">The sequence shown here is derived from an EMBL/GenBank/DDBJ whole genome shotgun (WGS) entry which is preliminary data.</text>
</comment>
<gene>
    <name evidence="7" type="ORF">ACEZDJ_28660</name>
</gene>
<comment type="cofactor">
    <cofactor evidence="1">
        <name>FAD</name>
        <dbReference type="ChEBI" id="CHEBI:57692"/>
    </cofactor>
</comment>
<dbReference type="Gene3D" id="3.50.50.60">
    <property type="entry name" value="FAD/NAD(P)-binding domain"/>
    <property type="match status" value="1"/>
</dbReference>
<proteinExistence type="inferred from homology"/>
<evidence type="ECO:0000256" key="5">
    <source>
        <dbReference type="ARBA" id="ARBA00022857"/>
    </source>
</evidence>
<keyword evidence="4" id="KW-0274">FAD</keyword>
<evidence type="ECO:0000313" key="8">
    <source>
        <dbReference type="Proteomes" id="UP001592528"/>
    </source>
</evidence>
<evidence type="ECO:0000256" key="6">
    <source>
        <dbReference type="ARBA" id="ARBA00023002"/>
    </source>
</evidence>
<dbReference type="RefSeq" id="WP_030258415.1">
    <property type="nucleotide sequence ID" value="NZ_JBHEZZ010000019.1"/>
</dbReference>
<dbReference type="SUPFAM" id="SSF51905">
    <property type="entry name" value="FAD/NAD(P)-binding domain"/>
    <property type="match status" value="1"/>
</dbReference>
<accession>A0ABV6UV42</accession>
<evidence type="ECO:0000256" key="3">
    <source>
        <dbReference type="ARBA" id="ARBA00022630"/>
    </source>
</evidence>
<keyword evidence="5" id="KW-0521">NADP</keyword>
<comment type="similarity">
    <text evidence="2">Belongs to the FAD-binding monooxygenase family.</text>
</comment>
<organism evidence="7 8">
    <name type="scientific">Streptacidiphilus cavernicola</name>
    <dbReference type="NCBI Taxonomy" id="3342716"/>
    <lineage>
        <taxon>Bacteria</taxon>
        <taxon>Bacillati</taxon>
        <taxon>Actinomycetota</taxon>
        <taxon>Actinomycetes</taxon>
        <taxon>Kitasatosporales</taxon>
        <taxon>Streptomycetaceae</taxon>
        <taxon>Streptacidiphilus</taxon>
    </lineage>
</organism>
<keyword evidence="8" id="KW-1185">Reference proteome</keyword>
<evidence type="ECO:0000256" key="1">
    <source>
        <dbReference type="ARBA" id="ARBA00001974"/>
    </source>
</evidence>
<dbReference type="Proteomes" id="UP001592528">
    <property type="component" value="Unassembled WGS sequence"/>
</dbReference>
<dbReference type="InterPro" id="IPR036188">
    <property type="entry name" value="FAD/NAD-bd_sf"/>
</dbReference>
<dbReference type="InterPro" id="IPR050775">
    <property type="entry name" value="FAD-binding_Monooxygenases"/>
</dbReference>
<evidence type="ECO:0000313" key="7">
    <source>
        <dbReference type="EMBL" id="MFC1405262.1"/>
    </source>
</evidence>
<name>A0ABV6UV42_9ACTN</name>